<dbReference type="Pfam" id="PF03595">
    <property type="entry name" value="SLAC1"/>
    <property type="match status" value="1"/>
</dbReference>
<dbReference type="Proteomes" id="UP000076738">
    <property type="component" value="Unassembled WGS sequence"/>
</dbReference>
<reference evidence="9 10" key="1">
    <citation type="journal article" date="2016" name="Mol. Biol. Evol.">
        <title>Comparative Genomics of Early-Diverging Mushroom-Forming Fungi Provides Insights into the Origins of Lignocellulose Decay Capabilities.</title>
        <authorList>
            <person name="Nagy L.G."/>
            <person name="Riley R."/>
            <person name="Tritt A."/>
            <person name="Adam C."/>
            <person name="Daum C."/>
            <person name="Floudas D."/>
            <person name="Sun H."/>
            <person name="Yadav J.S."/>
            <person name="Pangilinan J."/>
            <person name="Larsson K.H."/>
            <person name="Matsuura K."/>
            <person name="Barry K."/>
            <person name="Labutti K."/>
            <person name="Kuo R."/>
            <person name="Ohm R.A."/>
            <person name="Bhattacharya S.S."/>
            <person name="Shirouzu T."/>
            <person name="Yoshinaga Y."/>
            <person name="Martin F.M."/>
            <person name="Grigoriev I.V."/>
            <person name="Hibbett D.S."/>
        </authorList>
    </citation>
    <scope>NUCLEOTIDE SEQUENCE [LARGE SCALE GENOMIC DNA]</scope>
    <source>
        <strain evidence="9 10">TUFC12733</strain>
    </source>
</reference>
<dbReference type="Gene3D" id="1.50.10.150">
    <property type="entry name" value="Voltage-dependent anion channel"/>
    <property type="match status" value="1"/>
</dbReference>
<dbReference type="PANTHER" id="PTHR31686">
    <property type="match status" value="1"/>
</dbReference>
<accession>A0A167IUT9</accession>
<evidence type="ECO:0000313" key="10">
    <source>
        <dbReference type="Proteomes" id="UP000076738"/>
    </source>
</evidence>
<proteinExistence type="inferred from homology"/>
<dbReference type="PANTHER" id="PTHR31686:SF1">
    <property type="entry name" value="SULFITE EFFLUX PUMP SSU1"/>
    <property type="match status" value="1"/>
</dbReference>
<evidence type="ECO:0000256" key="8">
    <source>
        <dbReference type="SAM" id="Phobius"/>
    </source>
</evidence>
<comment type="similarity">
    <text evidence="2">Belongs to the tellurite-resistance/dicarboxylate transporter (TDT) family.</text>
</comment>
<keyword evidence="4" id="KW-1003">Cell membrane</keyword>
<dbReference type="AlphaFoldDB" id="A0A167IUT9"/>
<evidence type="ECO:0000256" key="7">
    <source>
        <dbReference type="ARBA" id="ARBA00023136"/>
    </source>
</evidence>
<comment type="subcellular location">
    <subcellularLocation>
        <location evidence="1">Cell membrane</location>
        <topology evidence="1">Multi-pass membrane protein</topology>
    </subcellularLocation>
</comment>
<name>A0A167IUT9_CALVF</name>
<feature type="transmembrane region" description="Helical" evidence="8">
    <location>
        <begin position="202"/>
        <end position="224"/>
    </location>
</feature>
<keyword evidence="7 8" id="KW-0472">Membrane</keyword>
<keyword evidence="6 8" id="KW-1133">Transmembrane helix</keyword>
<feature type="transmembrane region" description="Helical" evidence="8">
    <location>
        <begin position="394"/>
        <end position="414"/>
    </location>
</feature>
<gene>
    <name evidence="9" type="ORF">CALVIDRAFT_486705</name>
</gene>
<evidence type="ECO:0000256" key="1">
    <source>
        <dbReference type="ARBA" id="ARBA00004651"/>
    </source>
</evidence>
<feature type="transmembrane region" description="Helical" evidence="8">
    <location>
        <begin position="134"/>
        <end position="155"/>
    </location>
</feature>
<evidence type="ECO:0000256" key="3">
    <source>
        <dbReference type="ARBA" id="ARBA00022448"/>
    </source>
</evidence>
<evidence type="ECO:0008006" key="11">
    <source>
        <dbReference type="Google" id="ProtNLM"/>
    </source>
</evidence>
<dbReference type="InterPro" id="IPR038665">
    <property type="entry name" value="Voltage-dep_anion_channel_sf"/>
</dbReference>
<feature type="transmembrane region" description="Helical" evidence="8">
    <location>
        <begin position="170"/>
        <end position="190"/>
    </location>
</feature>
<evidence type="ECO:0000256" key="6">
    <source>
        <dbReference type="ARBA" id="ARBA00022989"/>
    </source>
</evidence>
<protein>
    <recommendedName>
        <fullName evidence="11">C4-dicarboxylate transporter/malic acid transport protein</fullName>
    </recommendedName>
</protein>
<evidence type="ECO:0000256" key="4">
    <source>
        <dbReference type="ARBA" id="ARBA00022475"/>
    </source>
</evidence>
<sequence length="449" mass="48311">MQLPVVSHHTLIPQASQTSTSAQVPLSLFNGNSKSNPTGNQRGKNFIERIRHFTPSWFAVTMGAHACNFCRTGVLPVVFQQLPYGLSQHLFWPCIALLGLNILLLLCFTLATILQYILFPGIFKLMLLHPQQSLFLGAIPMGFATAINAATSLLVETKGWGGEALLDFLWGMYWFDLLLSTVVCVGMLHVHPITLDGITATILLPFVPPIVAAALGSQLGTALAEMHPGRAQLTLFVSYASLGLGFPIAMLMLCAYTVRLLLHGAPPRGALTSVIMPLGPLGQGGFAFVSLGELAQRILTPQNLESTTIPPNSIFGVSTMGDIAFVYGVLTACIMWRFGMLWLGLALQTLAEALSRKQGPRFGMPWWGLTFPFAVYILLTVSLSVALAPTPISSFLQALGTALAGVLFLLWLYIAGRTLVLGIEGSMFDAPYLQSLEDMPVLAGDGPGL</sequence>
<dbReference type="InterPro" id="IPR051629">
    <property type="entry name" value="Sulfite_efflux_TDT"/>
</dbReference>
<feature type="transmembrane region" description="Helical" evidence="8">
    <location>
        <begin position="90"/>
        <end position="114"/>
    </location>
</feature>
<dbReference type="GO" id="GO:0000319">
    <property type="term" value="F:sulfite transmembrane transporter activity"/>
    <property type="evidence" value="ECO:0007669"/>
    <property type="project" value="TreeGrafter"/>
</dbReference>
<feature type="transmembrane region" description="Helical" evidence="8">
    <location>
        <begin position="324"/>
        <end position="345"/>
    </location>
</feature>
<organism evidence="9 10">
    <name type="scientific">Calocera viscosa (strain TUFC12733)</name>
    <dbReference type="NCBI Taxonomy" id="1330018"/>
    <lineage>
        <taxon>Eukaryota</taxon>
        <taxon>Fungi</taxon>
        <taxon>Dikarya</taxon>
        <taxon>Basidiomycota</taxon>
        <taxon>Agaricomycotina</taxon>
        <taxon>Dacrymycetes</taxon>
        <taxon>Dacrymycetales</taxon>
        <taxon>Dacrymycetaceae</taxon>
        <taxon>Calocera</taxon>
    </lineage>
</organism>
<feature type="transmembrane region" description="Helical" evidence="8">
    <location>
        <begin position="366"/>
        <end position="388"/>
    </location>
</feature>
<keyword evidence="10" id="KW-1185">Reference proteome</keyword>
<dbReference type="InterPro" id="IPR004695">
    <property type="entry name" value="SLAC1/Mae1/Ssu1/TehA"/>
</dbReference>
<evidence type="ECO:0000313" key="9">
    <source>
        <dbReference type="EMBL" id="KZO92979.1"/>
    </source>
</evidence>
<keyword evidence="5 8" id="KW-0812">Transmembrane</keyword>
<dbReference type="EMBL" id="KV417305">
    <property type="protein sequence ID" value="KZO92979.1"/>
    <property type="molecule type" value="Genomic_DNA"/>
</dbReference>
<feature type="transmembrane region" description="Helical" evidence="8">
    <location>
        <begin position="236"/>
        <end position="258"/>
    </location>
</feature>
<dbReference type="OrthoDB" id="1099at2759"/>
<evidence type="ECO:0000256" key="2">
    <source>
        <dbReference type="ARBA" id="ARBA00008566"/>
    </source>
</evidence>
<dbReference type="GO" id="GO:0005886">
    <property type="term" value="C:plasma membrane"/>
    <property type="evidence" value="ECO:0007669"/>
    <property type="project" value="UniProtKB-SubCell"/>
</dbReference>
<keyword evidence="3" id="KW-0813">Transport</keyword>
<evidence type="ECO:0000256" key="5">
    <source>
        <dbReference type="ARBA" id="ARBA00022692"/>
    </source>
</evidence>